<name>A0ACC2MWB4_PERAE</name>
<organism evidence="1 2">
    <name type="scientific">Persea americana</name>
    <name type="common">Avocado</name>
    <dbReference type="NCBI Taxonomy" id="3435"/>
    <lineage>
        <taxon>Eukaryota</taxon>
        <taxon>Viridiplantae</taxon>
        <taxon>Streptophyta</taxon>
        <taxon>Embryophyta</taxon>
        <taxon>Tracheophyta</taxon>
        <taxon>Spermatophyta</taxon>
        <taxon>Magnoliopsida</taxon>
        <taxon>Magnoliidae</taxon>
        <taxon>Laurales</taxon>
        <taxon>Lauraceae</taxon>
        <taxon>Persea</taxon>
    </lineage>
</organism>
<evidence type="ECO:0000313" key="1">
    <source>
        <dbReference type="EMBL" id="KAJ8649484.1"/>
    </source>
</evidence>
<evidence type="ECO:0000313" key="2">
    <source>
        <dbReference type="Proteomes" id="UP001234297"/>
    </source>
</evidence>
<sequence length="160" mass="18785">METAGIARDQYSTFEAEDTGASPFSRDIRRFTLPEKFNVMRFILYDGTSDPATHLRHFVQRMSVWGDDDFLNCQVFSSSLEDLPLRWFCSLPEGSISSWRQLRTSFLEKFQAHRVIPKTDADLMALWMREDENVTQFARRFWTIYSQIESASKEMVVKSF</sequence>
<accession>A0ACC2MWB4</accession>
<comment type="caution">
    <text evidence="1">The sequence shown here is derived from an EMBL/GenBank/DDBJ whole genome shotgun (WGS) entry which is preliminary data.</text>
</comment>
<dbReference type="Proteomes" id="UP001234297">
    <property type="component" value="Chromosome 1"/>
</dbReference>
<keyword evidence="2" id="KW-1185">Reference proteome</keyword>
<protein>
    <submittedName>
        <fullName evidence="1">Uncharacterized protein</fullName>
    </submittedName>
</protein>
<dbReference type="EMBL" id="CM056809">
    <property type="protein sequence ID" value="KAJ8649484.1"/>
    <property type="molecule type" value="Genomic_DNA"/>
</dbReference>
<proteinExistence type="predicted"/>
<reference evidence="1 2" key="1">
    <citation type="journal article" date="2022" name="Hortic Res">
        <title>A haplotype resolved chromosomal level avocado genome allows analysis of novel avocado genes.</title>
        <authorList>
            <person name="Nath O."/>
            <person name="Fletcher S.J."/>
            <person name="Hayward A."/>
            <person name="Shaw L.M."/>
            <person name="Masouleh A.K."/>
            <person name="Furtado A."/>
            <person name="Henry R.J."/>
            <person name="Mitter N."/>
        </authorList>
    </citation>
    <scope>NUCLEOTIDE SEQUENCE [LARGE SCALE GENOMIC DNA]</scope>
    <source>
        <strain evidence="2">cv. Hass</strain>
    </source>
</reference>
<gene>
    <name evidence="1" type="ORF">MRB53_002507</name>
</gene>